<keyword evidence="4" id="KW-1185">Reference proteome</keyword>
<feature type="compositionally biased region" description="Low complexity" evidence="1">
    <location>
        <begin position="250"/>
        <end position="280"/>
    </location>
</feature>
<feature type="region of interest" description="Disordered" evidence="1">
    <location>
        <begin position="210"/>
        <end position="314"/>
    </location>
</feature>
<feature type="chain" id="PRO_5046774536" evidence="2">
    <location>
        <begin position="25"/>
        <end position="314"/>
    </location>
</feature>
<feature type="compositionally biased region" description="Basic residues" evidence="1">
    <location>
        <begin position="296"/>
        <end position="314"/>
    </location>
</feature>
<reference evidence="4" key="1">
    <citation type="submission" date="2024-06" db="EMBL/GenBank/DDBJ databases">
        <title>Multi-omics analyses provide insights into the biosynthesis of the anticancer antibiotic pleurotin in Hohenbuehelia grisea.</title>
        <authorList>
            <person name="Weaver J.A."/>
            <person name="Alberti F."/>
        </authorList>
    </citation>
    <scope>NUCLEOTIDE SEQUENCE [LARGE SCALE GENOMIC DNA]</scope>
    <source>
        <strain evidence="4">T-177</strain>
    </source>
</reference>
<comment type="caution">
    <text evidence="3">The sequence shown here is derived from an EMBL/GenBank/DDBJ whole genome shotgun (WGS) entry which is preliminary data.</text>
</comment>
<proteinExistence type="predicted"/>
<evidence type="ECO:0000313" key="4">
    <source>
        <dbReference type="Proteomes" id="UP001556367"/>
    </source>
</evidence>
<evidence type="ECO:0000256" key="1">
    <source>
        <dbReference type="SAM" id="MobiDB-lite"/>
    </source>
</evidence>
<feature type="signal peptide" evidence="2">
    <location>
        <begin position="1"/>
        <end position="24"/>
    </location>
</feature>
<evidence type="ECO:0000313" key="3">
    <source>
        <dbReference type="EMBL" id="KAL0946322.1"/>
    </source>
</evidence>
<evidence type="ECO:0000256" key="2">
    <source>
        <dbReference type="SAM" id="SignalP"/>
    </source>
</evidence>
<accession>A0ABR3ISP3</accession>
<organism evidence="3 4">
    <name type="scientific">Hohenbuehelia grisea</name>
    <dbReference type="NCBI Taxonomy" id="104357"/>
    <lineage>
        <taxon>Eukaryota</taxon>
        <taxon>Fungi</taxon>
        <taxon>Dikarya</taxon>
        <taxon>Basidiomycota</taxon>
        <taxon>Agaricomycotina</taxon>
        <taxon>Agaricomycetes</taxon>
        <taxon>Agaricomycetidae</taxon>
        <taxon>Agaricales</taxon>
        <taxon>Pleurotineae</taxon>
        <taxon>Pleurotaceae</taxon>
        <taxon>Hohenbuehelia</taxon>
    </lineage>
</organism>
<gene>
    <name evidence="3" type="ORF">HGRIS_012561</name>
</gene>
<protein>
    <submittedName>
        <fullName evidence="3">Uncharacterized protein</fullName>
    </submittedName>
</protein>
<dbReference type="Proteomes" id="UP001556367">
    <property type="component" value="Unassembled WGS sequence"/>
</dbReference>
<dbReference type="EMBL" id="JASNQZ010000015">
    <property type="protein sequence ID" value="KAL0946322.1"/>
    <property type="molecule type" value="Genomic_DNA"/>
</dbReference>
<sequence>MASPHCSPRSIALTLLTLISLVMAIPNSIYILRNAETPSLGIEGLSPVGKQRATSCIPSVFSATSTYNIGLVMACRKDVNTTDCHTAVDTATPLATALKLTLDTSCATIESNVTSETCVPDRIKTFAKTSTKNILIVWDVEHLDDLLDEFDLENDGPDYPEQNADVVFSIRNNHFVSQVSLNCPGIDGAATGGTTTTAAATANKVIANGASHNSFGGGDATTDSIPAEGAPVAGETLPEESAVSSTASEPVATSTEASAPTETPAAESESAASPVETATEVSAPEASTPAVDVTQRKAKRMVKKRRHAMRKRRL</sequence>
<keyword evidence="2" id="KW-0732">Signal</keyword>
<name>A0ABR3ISP3_9AGAR</name>